<keyword evidence="2" id="KW-1185">Reference proteome</keyword>
<dbReference type="InterPro" id="IPR029068">
    <property type="entry name" value="Glyas_Bleomycin-R_OHBP_Dase"/>
</dbReference>
<accession>A0ABX8LWS2</accession>
<dbReference type="InterPro" id="IPR010393">
    <property type="entry name" value="DUF991_YecM-like"/>
</dbReference>
<evidence type="ECO:0000313" key="1">
    <source>
        <dbReference type="EMBL" id="QXF33593.1"/>
    </source>
</evidence>
<proteinExistence type="predicted"/>
<name>A0ABX8LWS2_9GAMM</name>
<reference evidence="1 2" key="1">
    <citation type="submission" date="2017-03" db="EMBL/GenBank/DDBJ databases">
        <title>Genome comparison of Photorhabdus luminescens strain 0813-124 phase variants.</title>
        <authorList>
            <person name="Chien C.-C."/>
            <person name="Chen W.-J."/>
            <person name="Shih M.-C."/>
            <person name="Hsieh F.-C."/>
        </authorList>
    </citation>
    <scope>NUCLEOTIDE SEQUENCE [LARGE SCALE GENOMIC DNA]</scope>
    <source>
        <strain evidence="1 2">0813-124 phase II</strain>
    </source>
</reference>
<organism evidence="1 2">
    <name type="scientific">Photorhabdus akhurstii</name>
    <dbReference type="NCBI Taxonomy" id="171438"/>
    <lineage>
        <taxon>Bacteria</taxon>
        <taxon>Pseudomonadati</taxon>
        <taxon>Pseudomonadota</taxon>
        <taxon>Gammaproteobacteria</taxon>
        <taxon>Enterobacterales</taxon>
        <taxon>Morganellaceae</taxon>
        <taxon>Photorhabdus</taxon>
    </lineage>
</organism>
<dbReference type="SUPFAM" id="SSF54593">
    <property type="entry name" value="Glyoxalase/Bleomycin resistance protein/Dihydroxybiphenyl dioxygenase"/>
    <property type="match status" value="1"/>
</dbReference>
<sequence>MFNPTLAIIDGEITVKFHPFTLREIVKNEH</sequence>
<dbReference type="Proteomes" id="UP000693715">
    <property type="component" value="Chromosome"/>
</dbReference>
<dbReference type="Gene3D" id="3.10.180.10">
    <property type="entry name" value="2,3-Dihydroxybiphenyl 1,2-Dioxygenase, domain 1"/>
    <property type="match status" value="1"/>
</dbReference>
<evidence type="ECO:0000313" key="2">
    <source>
        <dbReference type="Proteomes" id="UP000693715"/>
    </source>
</evidence>
<dbReference type="EMBL" id="CP020335">
    <property type="protein sequence ID" value="QXF33593.1"/>
    <property type="molecule type" value="Genomic_DNA"/>
</dbReference>
<dbReference type="Pfam" id="PF06185">
    <property type="entry name" value="YecM"/>
    <property type="match status" value="1"/>
</dbReference>
<protein>
    <submittedName>
        <fullName evidence="1">Uncharacterized protein</fullName>
    </submittedName>
</protein>
<gene>
    <name evidence="1" type="ORF">B0X70_10905</name>
</gene>